<evidence type="ECO:0000256" key="1">
    <source>
        <dbReference type="SAM" id="MobiDB-lite"/>
    </source>
</evidence>
<evidence type="ECO:0000313" key="3">
    <source>
        <dbReference type="Proteomes" id="UP000825701"/>
    </source>
</evidence>
<accession>A0A9E6R9Y4</accession>
<feature type="region of interest" description="Disordered" evidence="1">
    <location>
        <begin position="85"/>
        <end position="110"/>
    </location>
</feature>
<dbReference type="AlphaFoldDB" id="A0A9E6R9Y4"/>
<protein>
    <submittedName>
        <fullName evidence="2">Uncharacterized protein</fullName>
    </submittedName>
</protein>
<proteinExistence type="predicted"/>
<dbReference type="Proteomes" id="UP000825701">
    <property type="component" value="Chromosome"/>
</dbReference>
<feature type="region of interest" description="Disordered" evidence="1">
    <location>
        <begin position="1"/>
        <end position="34"/>
    </location>
</feature>
<dbReference type="KEGG" id="cmet:K6K41_01835"/>
<dbReference type="EMBL" id="CP081869">
    <property type="protein sequence ID" value="QZO00505.1"/>
    <property type="molecule type" value="Genomic_DNA"/>
</dbReference>
<gene>
    <name evidence="2" type="ORF">K6K41_01835</name>
</gene>
<reference evidence="2" key="1">
    <citation type="submission" date="2021-08" db="EMBL/GenBank/DDBJ databases">
        <authorList>
            <person name="Zhang H."/>
            <person name="Xu M."/>
            <person name="Yu Z."/>
            <person name="Yang L."/>
            <person name="Cai Y."/>
        </authorList>
    </citation>
    <scope>NUCLEOTIDE SEQUENCE</scope>
    <source>
        <strain evidence="2">CHL1</strain>
    </source>
</reference>
<organism evidence="2 3">
    <name type="scientific">Chenggangzhangella methanolivorans</name>
    <dbReference type="NCBI Taxonomy" id="1437009"/>
    <lineage>
        <taxon>Bacteria</taxon>
        <taxon>Pseudomonadati</taxon>
        <taxon>Pseudomonadota</taxon>
        <taxon>Alphaproteobacteria</taxon>
        <taxon>Hyphomicrobiales</taxon>
        <taxon>Methylopilaceae</taxon>
        <taxon>Chenggangzhangella</taxon>
    </lineage>
</organism>
<sequence length="110" mass="11535">MSSAQDPSKRPPAAGAAKRRALPQGRAASQAFEIDFPKRPKGASAISALFGVFRDAWSRGGDAVGDAYASGARVVLDRKEALEDLNAERRHKPAAATSTQSRSADLEPGS</sequence>
<keyword evidence="3" id="KW-1185">Reference proteome</keyword>
<name>A0A9E6R9Y4_9HYPH</name>
<dbReference type="RefSeq" id="WP_261403704.1">
    <property type="nucleotide sequence ID" value="NZ_CP081869.1"/>
</dbReference>
<evidence type="ECO:0000313" key="2">
    <source>
        <dbReference type="EMBL" id="QZO00505.1"/>
    </source>
</evidence>